<evidence type="ECO:0000259" key="2">
    <source>
        <dbReference type="Pfam" id="PF07484"/>
    </source>
</evidence>
<dbReference type="Pfam" id="PF07484">
    <property type="entry name" value="Collar"/>
    <property type="match status" value="1"/>
</dbReference>
<feature type="region of interest" description="Disordered" evidence="1">
    <location>
        <begin position="119"/>
        <end position="138"/>
    </location>
</feature>
<dbReference type="Proteomes" id="UP001501699">
    <property type="component" value="Unassembled WGS sequence"/>
</dbReference>
<dbReference type="InterPro" id="IPR011083">
    <property type="entry name" value="Phage_tail_collar_dom"/>
</dbReference>
<protein>
    <recommendedName>
        <fullName evidence="2">Phage tail collar domain-containing protein</fullName>
    </recommendedName>
</protein>
<accession>A0ABP8VNL2</accession>
<keyword evidence="4" id="KW-1185">Reference proteome</keyword>
<proteinExistence type="predicted"/>
<reference evidence="4" key="1">
    <citation type="journal article" date="2019" name="Int. J. Syst. Evol. Microbiol.">
        <title>The Global Catalogue of Microorganisms (GCM) 10K type strain sequencing project: providing services to taxonomists for standard genome sequencing and annotation.</title>
        <authorList>
            <consortium name="The Broad Institute Genomics Platform"/>
            <consortium name="The Broad Institute Genome Sequencing Center for Infectious Disease"/>
            <person name="Wu L."/>
            <person name="Ma J."/>
        </authorList>
    </citation>
    <scope>NUCLEOTIDE SEQUENCE [LARGE SCALE GENOMIC DNA]</scope>
    <source>
        <strain evidence="4">JCM 17714</strain>
    </source>
</reference>
<evidence type="ECO:0000313" key="4">
    <source>
        <dbReference type="Proteomes" id="UP001501699"/>
    </source>
</evidence>
<dbReference type="Gene3D" id="3.90.1340.10">
    <property type="entry name" value="Phage tail collar domain"/>
    <property type="match status" value="1"/>
</dbReference>
<evidence type="ECO:0000256" key="1">
    <source>
        <dbReference type="SAM" id="MobiDB-lite"/>
    </source>
</evidence>
<name>A0ABP8VNL2_9HYPH</name>
<dbReference type="InterPro" id="IPR037053">
    <property type="entry name" value="Phage_tail_collar_dom_sf"/>
</dbReference>
<sequence>MLSDEEITGWQVLNPTRCEVSSLERLPSGLIGPFAMETLPSGWLLCDGRAYSRLVYWDLFNAIGTTWGEGDGVTTFHVPDLRGMFLRGMDYERGLDRWRSFASMQACSLKAHDHFIGSEVSDSNSSRKKRDVSSSDSSLKRRKRSLDEECIGLSGDALERCNQEFDEIAGVPEAPEAPFWFTEKDKPQRLPWFIRSPFANFLYHSTPIKAGINDMAHHEHHLLTERAGGVETRPVNVSVVYGIKT</sequence>
<feature type="domain" description="Phage tail collar" evidence="2">
    <location>
        <begin position="29"/>
        <end position="85"/>
    </location>
</feature>
<organism evidence="3 4">
    <name type="scientific">Bartonella pachyuromydis</name>
    <dbReference type="NCBI Taxonomy" id="931097"/>
    <lineage>
        <taxon>Bacteria</taxon>
        <taxon>Pseudomonadati</taxon>
        <taxon>Pseudomonadota</taxon>
        <taxon>Alphaproteobacteria</taxon>
        <taxon>Hyphomicrobiales</taxon>
        <taxon>Bartonellaceae</taxon>
        <taxon>Bartonella</taxon>
    </lineage>
</organism>
<comment type="caution">
    <text evidence="3">The sequence shown here is derived from an EMBL/GenBank/DDBJ whole genome shotgun (WGS) entry which is preliminary data.</text>
</comment>
<gene>
    <name evidence="3" type="ORF">GCM10023262_16170</name>
</gene>
<dbReference type="SUPFAM" id="SSF88874">
    <property type="entry name" value="Receptor-binding domain of short tail fibre protein gp12"/>
    <property type="match status" value="1"/>
</dbReference>
<dbReference type="EMBL" id="BAABJA010000024">
    <property type="protein sequence ID" value="GAA4667612.1"/>
    <property type="molecule type" value="Genomic_DNA"/>
</dbReference>
<evidence type="ECO:0000313" key="3">
    <source>
        <dbReference type="EMBL" id="GAA4667612.1"/>
    </source>
</evidence>